<dbReference type="EMBL" id="NAFI01000138">
    <property type="protein sequence ID" value="OSJ17831.1"/>
    <property type="molecule type" value="Genomic_DNA"/>
</dbReference>
<comment type="caution">
    <text evidence="1">The sequence shown here is derived from an EMBL/GenBank/DDBJ whole genome shotgun (WGS) entry which is preliminary data.</text>
</comment>
<protein>
    <submittedName>
        <fullName evidence="1">Uncharacterized protein</fullName>
    </submittedName>
</protein>
<evidence type="ECO:0000313" key="2">
    <source>
        <dbReference type="Proteomes" id="UP000193553"/>
    </source>
</evidence>
<dbReference type="RefSeq" id="WP_085357546.1">
    <property type="nucleotide sequence ID" value="NZ_NAFC01000124.1"/>
</dbReference>
<organism evidence="1 2">
    <name type="scientific">Bradyrhizobium canariense</name>
    <dbReference type="NCBI Taxonomy" id="255045"/>
    <lineage>
        <taxon>Bacteria</taxon>
        <taxon>Pseudomonadati</taxon>
        <taxon>Pseudomonadota</taxon>
        <taxon>Alphaproteobacteria</taxon>
        <taxon>Hyphomicrobiales</taxon>
        <taxon>Nitrobacteraceae</taxon>
        <taxon>Bradyrhizobium</taxon>
    </lineage>
</organism>
<accession>A0A1X3G4R8</accession>
<name>A0A1X3G4R8_9BRAD</name>
<evidence type="ECO:0000313" key="1">
    <source>
        <dbReference type="EMBL" id="OSJ17831.1"/>
    </source>
</evidence>
<reference evidence="1 2" key="1">
    <citation type="submission" date="2017-03" db="EMBL/GenBank/DDBJ databases">
        <title>Whole genome sequences of fourteen strains of Bradyrhizobium canariense and one strain of Bradyrhizobium japonicum isolated from Lupinus (Papilionoideae: Genisteae) species in Algeria.</title>
        <authorList>
            <person name="Crovadore J."/>
            <person name="Chekireb D."/>
            <person name="Brachmann A."/>
            <person name="Chablais R."/>
            <person name="Cochard B."/>
            <person name="Lefort F."/>
        </authorList>
    </citation>
    <scope>NUCLEOTIDE SEQUENCE [LARGE SCALE GENOMIC DNA]</scope>
    <source>
        <strain evidence="1 2">UBMA195</strain>
    </source>
</reference>
<dbReference type="AlphaFoldDB" id="A0A1X3G4R8"/>
<dbReference type="Proteomes" id="UP000193553">
    <property type="component" value="Unassembled WGS sequence"/>
</dbReference>
<proteinExistence type="predicted"/>
<gene>
    <name evidence="1" type="ORF">BSZ18_03530</name>
</gene>
<sequence>MLRRRRVQQTTTLQERLAEFTRTIREKAEALPDGKERDELMKRLRSADAASNLDRQFVGRD</sequence>
<dbReference type="OrthoDB" id="8128823at2"/>